<protein>
    <recommendedName>
        <fullName evidence="3">Type IX secretion system membrane protein PorP/SprF</fullName>
    </recommendedName>
</protein>
<accession>A0A2T2YDN4</accession>
<reference evidence="1 2" key="1">
    <citation type="submission" date="2018-03" db="EMBL/GenBank/DDBJ databases">
        <title>Adhaeribacter sp. HMF7605 Genome sequencing and assembly.</title>
        <authorList>
            <person name="Kang H."/>
            <person name="Kang J."/>
            <person name="Cha I."/>
            <person name="Kim H."/>
            <person name="Joh K."/>
        </authorList>
    </citation>
    <scope>NUCLEOTIDE SEQUENCE [LARGE SCALE GENOMIC DNA]</scope>
    <source>
        <strain evidence="1 2">HMF7605</strain>
    </source>
</reference>
<dbReference type="Pfam" id="PF11751">
    <property type="entry name" value="PorP_SprF"/>
    <property type="match status" value="1"/>
</dbReference>
<proteinExistence type="predicted"/>
<dbReference type="EMBL" id="PYFT01000001">
    <property type="protein sequence ID" value="PSR53625.1"/>
    <property type="molecule type" value="Genomic_DNA"/>
</dbReference>
<sequence length="333" mass="37498">MKRILIIVTLLICFIPRIQAQQRPQFSQYMLNPYLYNPALSGIEDYTDVRLGTRYQWVGLDGAPVTYYVSAHTPLNKEATSVRNRYNNRTHTVRRNRFQRARPHHGVGVMAHVDKTGVLRRTNLTGSYAFHLPVSQKINVSVGVSAGMIRNSLNTAEATYINPADPAITSDYVNRTYLDLNVGTWIYSQDFFVGFAGAQLARGRRDLNNSPEQKTPGVIQRHFFATAGYKFRFGNDLALIPSVMMKMAGPSPFSVDANLRAVYADRVWVGVSYRNQDSFAGLIGLNISYLMDIGYSYDYNNSELNVANSGSQEIVLGIKLFNKGKVICPQWMQ</sequence>
<dbReference type="RefSeq" id="WP_106928439.1">
    <property type="nucleotide sequence ID" value="NZ_PYFT01000001.1"/>
</dbReference>
<comment type="caution">
    <text evidence="1">The sequence shown here is derived from an EMBL/GenBank/DDBJ whole genome shotgun (WGS) entry which is preliminary data.</text>
</comment>
<gene>
    <name evidence="1" type="ORF">AHMF7605_08840</name>
</gene>
<dbReference type="Proteomes" id="UP000240357">
    <property type="component" value="Unassembled WGS sequence"/>
</dbReference>
<evidence type="ECO:0000313" key="2">
    <source>
        <dbReference type="Proteomes" id="UP000240357"/>
    </source>
</evidence>
<organism evidence="1 2">
    <name type="scientific">Adhaeribacter arboris</name>
    <dbReference type="NCBI Taxonomy" id="2072846"/>
    <lineage>
        <taxon>Bacteria</taxon>
        <taxon>Pseudomonadati</taxon>
        <taxon>Bacteroidota</taxon>
        <taxon>Cytophagia</taxon>
        <taxon>Cytophagales</taxon>
        <taxon>Hymenobacteraceae</taxon>
        <taxon>Adhaeribacter</taxon>
    </lineage>
</organism>
<dbReference type="OrthoDB" id="978914at2"/>
<keyword evidence="2" id="KW-1185">Reference proteome</keyword>
<name>A0A2T2YDN4_9BACT</name>
<evidence type="ECO:0000313" key="1">
    <source>
        <dbReference type="EMBL" id="PSR53625.1"/>
    </source>
</evidence>
<dbReference type="AlphaFoldDB" id="A0A2T2YDN4"/>
<evidence type="ECO:0008006" key="3">
    <source>
        <dbReference type="Google" id="ProtNLM"/>
    </source>
</evidence>
<dbReference type="InterPro" id="IPR019861">
    <property type="entry name" value="PorP/SprF_Bacteroidetes"/>
</dbReference>
<dbReference type="NCBIfam" id="TIGR03519">
    <property type="entry name" value="T9SS_PorP_fam"/>
    <property type="match status" value="1"/>
</dbReference>